<comment type="caution">
    <text evidence="1">The sequence shown here is derived from an EMBL/GenBank/DDBJ whole genome shotgun (WGS) entry which is preliminary data.</text>
</comment>
<sequence length="81" mass="9160">MECLDLVRRRGHSLAQLRIREVAQQPHGADHATSRNAVEVAFFRYPEPSRLSGVDEEIARTTCHDPLRRGPVPPMPVHPMP</sequence>
<proteinExistence type="predicted"/>
<accession>A0ABP6U8A3</accession>
<gene>
    <name evidence="1" type="ORF">GCM10019016_105100</name>
</gene>
<evidence type="ECO:0000313" key="1">
    <source>
        <dbReference type="EMBL" id="GAA3503400.1"/>
    </source>
</evidence>
<dbReference type="Proteomes" id="UP001501455">
    <property type="component" value="Unassembled WGS sequence"/>
</dbReference>
<organism evidence="1 2">
    <name type="scientific">Streptomyces prasinosporus</name>
    <dbReference type="NCBI Taxonomy" id="68256"/>
    <lineage>
        <taxon>Bacteria</taxon>
        <taxon>Bacillati</taxon>
        <taxon>Actinomycetota</taxon>
        <taxon>Actinomycetes</taxon>
        <taxon>Kitasatosporales</taxon>
        <taxon>Streptomycetaceae</taxon>
        <taxon>Streptomyces</taxon>
        <taxon>Streptomyces albogriseolus group</taxon>
    </lineage>
</organism>
<evidence type="ECO:0000313" key="2">
    <source>
        <dbReference type="Proteomes" id="UP001501455"/>
    </source>
</evidence>
<reference evidence="2" key="1">
    <citation type="journal article" date="2019" name="Int. J. Syst. Evol. Microbiol.">
        <title>The Global Catalogue of Microorganisms (GCM) 10K type strain sequencing project: providing services to taxonomists for standard genome sequencing and annotation.</title>
        <authorList>
            <consortium name="The Broad Institute Genomics Platform"/>
            <consortium name="The Broad Institute Genome Sequencing Center for Infectious Disease"/>
            <person name="Wu L."/>
            <person name="Ma J."/>
        </authorList>
    </citation>
    <scope>NUCLEOTIDE SEQUENCE [LARGE SCALE GENOMIC DNA]</scope>
    <source>
        <strain evidence="2">JCM 4816</strain>
    </source>
</reference>
<dbReference type="EMBL" id="BAAAXF010000074">
    <property type="protein sequence ID" value="GAA3503400.1"/>
    <property type="molecule type" value="Genomic_DNA"/>
</dbReference>
<name>A0ABP6U8A3_9ACTN</name>
<keyword evidence="2" id="KW-1185">Reference proteome</keyword>
<protein>
    <submittedName>
        <fullName evidence="1">Uncharacterized protein</fullName>
    </submittedName>
</protein>